<comment type="caution">
    <text evidence="4">The sequence shown here is derived from an EMBL/GenBank/DDBJ whole genome shotgun (WGS) entry which is preliminary data.</text>
</comment>
<dbReference type="InterPro" id="IPR038973">
    <property type="entry name" value="MutL/Mlh/Pms-like"/>
</dbReference>
<evidence type="ECO:0000313" key="5">
    <source>
        <dbReference type="Proteomes" id="UP001583193"/>
    </source>
</evidence>
<evidence type="ECO:0000313" key="4">
    <source>
        <dbReference type="EMBL" id="KAL1886293.1"/>
    </source>
</evidence>
<dbReference type="PANTHER" id="PTHR10073:SF47">
    <property type="entry name" value="DNA MISMATCH REPAIR PROTEIN MLH3"/>
    <property type="match status" value="1"/>
</dbReference>
<dbReference type="Proteomes" id="UP001583193">
    <property type="component" value="Unassembled WGS sequence"/>
</dbReference>
<feature type="domain" description="MutL C-terminal dimerisation" evidence="3">
    <location>
        <begin position="697"/>
        <end position="914"/>
    </location>
</feature>
<keyword evidence="5" id="KW-1185">Reference proteome</keyword>
<dbReference type="Gene3D" id="3.30.565.10">
    <property type="entry name" value="Histidine kinase-like ATPase, C-terminal domain"/>
    <property type="match status" value="1"/>
</dbReference>
<dbReference type="PANTHER" id="PTHR10073">
    <property type="entry name" value="DNA MISMATCH REPAIR PROTEIN MLH, PMS, MUTL"/>
    <property type="match status" value="1"/>
</dbReference>
<feature type="region of interest" description="Disordered" evidence="2">
    <location>
        <begin position="405"/>
        <end position="441"/>
    </location>
</feature>
<protein>
    <submittedName>
        <fullName evidence="4">DNA mismatch repair protein</fullName>
    </submittedName>
</protein>
<dbReference type="EMBL" id="JAVDPF010000001">
    <property type="protein sequence ID" value="KAL1886293.1"/>
    <property type="molecule type" value="Genomic_DNA"/>
</dbReference>
<dbReference type="InterPro" id="IPR042120">
    <property type="entry name" value="MutL_C_dimsub"/>
</dbReference>
<accession>A0ABR3YDS5</accession>
<evidence type="ECO:0000256" key="2">
    <source>
        <dbReference type="SAM" id="MobiDB-lite"/>
    </source>
</evidence>
<dbReference type="InterPro" id="IPR037198">
    <property type="entry name" value="MutL_C_sf"/>
</dbReference>
<organism evidence="4 5">
    <name type="scientific">Paecilomyces lecythidis</name>
    <dbReference type="NCBI Taxonomy" id="3004212"/>
    <lineage>
        <taxon>Eukaryota</taxon>
        <taxon>Fungi</taxon>
        <taxon>Dikarya</taxon>
        <taxon>Ascomycota</taxon>
        <taxon>Pezizomycotina</taxon>
        <taxon>Eurotiomycetes</taxon>
        <taxon>Eurotiomycetidae</taxon>
        <taxon>Eurotiales</taxon>
        <taxon>Thermoascaceae</taxon>
        <taxon>Paecilomyces</taxon>
    </lineage>
</organism>
<evidence type="ECO:0000256" key="1">
    <source>
        <dbReference type="ARBA" id="ARBA00006082"/>
    </source>
</evidence>
<proteinExistence type="inferred from homology"/>
<dbReference type="InterPro" id="IPR042121">
    <property type="entry name" value="MutL_C_regsub"/>
</dbReference>
<dbReference type="SUPFAM" id="SSF55874">
    <property type="entry name" value="ATPase domain of HSP90 chaperone/DNA topoisomerase II/histidine kinase"/>
    <property type="match status" value="1"/>
</dbReference>
<sequence>MSQRDTAIRPLPEDVAAKIKSSISISSLNGVILELVKNSLDADAGRIKITVDFQRGGCVVEDDGHGIPPREFERDGGLGKAHCTSKFKPEAPTYGRKGLFLGSLSALSLLTITSRHVLHESTNSLIFHQGKPVARLLPAPPQQELALSIHGTRVSVHDLFGNIPVRVKSRALALQKPEEVDREWDDLRGILTALMLANDKSTNIVVSDPVRNRKLNIRGHASSAPRSGTVIPAMGIERVVFLLRHAGFLASRNDGSWTSMSANTPEVSIQAAISLEPSPTKQAQFMSLGIHPIFPRNSANVLFNEVNRIFASSDFGTLGRSDSNSSGTLRNGQADTRTGFKLTSKAVNRWPMFYIRIDVQGCDGPIYEESNVLASENSLQHILDVLSAMLHQFLQQHCLRPRVGSRKKDTQVSFGTEDDSQKTYSRQRASLEPKSSPGRYRARNKISLSTEESLDDRIVLPIFRNKALSTSSTSSHFSGWSRIKSGKECTLDGICAGLPRGKQSTSGIMSNSKNQISSADEDVANQRPSTYIGGASSDSATLESVPLPDHSRTVDGTHVWMDPVSKARVLINSRTGQVVTPSQSMTRPTQPKEIICRPRSASFLRDRRSNTEKIKRPASALPTAHSSWLDDMMKRWDNPVLSRWERPITTVDTVASRQPERTSIYRNHHCSIFSAEAENLSPFKGRLSKNALQKAEVIAQVDCKFILIKMAAASNLNEPGSVLTLVDQHAADERCRVEKLFEEFFLPTALTGDTGQHVEVHTTELLPPIIFETSAEEFRLLRKYSQFFTFWGCRYELSKSSQTRGGKVCLRTLPTGIVERCRIEPTLAIDMLRSEIWKREETGKNIPGSNTRIFSGAQFRSKGGTFSALPDQDEMLDGDKRSFWVEHIADCPQGILDLLNSRACRSAIMFNDQLALGECRNLITRLSRCVFPFQCAHGRPTMIPILDFGSQVSAVAEFGFINSASDDPRFTGKTADSTAGLGFADAFGAWRDTVRYSRFGD</sequence>
<evidence type="ECO:0000259" key="3">
    <source>
        <dbReference type="SMART" id="SM00853"/>
    </source>
</evidence>
<dbReference type="SUPFAM" id="SSF118116">
    <property type="entry name" value="DNA mismatch repair protein MutL"/>
    <property type="match status" value="2"/>
</dbReference>
<reference evidence="4 5" key="1">
    <citation type="journal article" date="2024" name="IMA Fungus">
        <title>IMA Genome - F19 : A genome assembly and annotation guide to empower mycologists, including annotated draft genome sequences of Ceratocystis pirilliformis, Diaporthe australafricana, Fusarium ophioides, Paecilomyces lecythidis, and Sporothrix stenoceras.</title>
        <authorList>
            <person name="Aylward J."/>
            <person name="Wilson A.M."/>
            <person name="Visagie C.M."/>
            <person name="Spraker J."/>
            <person name="Barnes I."/>
            <person name="Buitendag C."/>
            <person name="Ceriani C."/>
            <person name="Del Mar Angel L."/>
            <person name="du Plessis D."/>
            <person name="Fuchs T."/>
            <person name="Gasser K."/>
            <person name="Kramer D."/>
            <person name="Li W."/>
            <person name="Munsamy K."/>
            <person name="Piso A."/>
            <person name="Price J.L."/>
            <person name="Sonnekus B."/>
            <person name="Thomas C."/>
            <person name="van der Nest A."/>
            <person name="van Dijk A."/>
            <person name="van Heerden A."/>
            <person name="van Vuuren N."/>
            <person name="Yilmaz N."/>
            <person name="Duong T.A."/>
            <person name="van der Merwe N.A."/>
            <person name="Wingfield M.J."/>
            <person name="Wingfield B.D."/>
        </authorList>
    </citation>
    <scope>NUCLEOTIDE SEQUENCE [LARGE SCALE GENOMIC DNA]</scope>
    <source>
        <strain evidence="4 5">CMW 18167</strain>
    </source>
</reference>
<name>A0ABR3YDS5_9EURO</name>
<dbReference type="InterPro" id="IPR036890">
    <property type="entry name" value="HATPase_C_sf"/>
</dbReference>
<comment type="similarity">
    <text evidence="1">Belongs to the DNA mismatch repair MutL/HexB family.</text>
</comment>
<dbReference type="Gene3D" id="3.30.1540.20">
    <property type="entry name" value="MutL, C-terminal domain, dimerisation subdomain"/>
    <property type="match status" value="2"/>
</dbReference>
<dbReference type="Gene3D" id="3.30.1370.100">
    <property type="entry name" value="MutL, C-terminal domain, regulatory subdomain"/>
    <property type="match status" value="2"/>
</dbReference>
<dbReference type="Pfam" id="PF13589">
    <property type="entry name" value="HATPase_c_3"/>
    <property type="match status" value="1"/>
</dbReference>
<dbReference type="InterPro" id="IPR014790">
    <property type="entry name" value="MutL_C"/>
</dbReference>
<gene>
    <name evidence="4" type="primary">MLH3_2</name>
    <name evidence="4" type="ORF">Plec18167_000222</name>
</gene>
<dbReference type="SMART" id="SM00853">
    <property type="entry name" value="MutL_C"/>
    <property type="match status" value="1"/>
</dbReference>